<dbReference type="AlphaFoldDB" id="A0A099FDE2"/>
<evidence type="ECO:0000313" key="1">
    <source>
        <dbReference type="EMBL" id="KGJ08283.1"/>
    </source>
</evidence>
<dbReference type="EMBL" id="JRKS01000011">
    <property type="protein sequence ID" value="KGJ08283.1"/>
    <property type="molecule type" value="Genomic_DNA"/>
</dbReference>
<proteinExistence type="predicted"/>
<evidence type="ECO:0000313" key="2">
    <source>
        <dbReference type="Proteomes" id="UP000029917"/>
    </source>
</evidence>
<keyword evidence="2" id="KW-1185">Reference proteome</keyword>
<accession>A0A099FDE2</accession>
<sequence>MVTNPYSHPLRVAHLNPRKPNPLTLEPDAAARARIAEALGIEAVPAAAMTATVTAAGNDAWELTARLTARVVQPCVVTLAPVETAIAEDVRRVYSPHAAEPEGDDVEMPDDEIEPLGQSIDAGAVLVEALSLALPLYPRAPGAALPDAGGEAEAEARRPFADLAAMLARKED</sequence>
<gene>
    <name evidence="1" type="ORF">IC63_05465</name>
</gene>
<dbReference type="OrthoDB" id="8443793at2"/>
<comment type="caution">
    <text evidence="1">The sequence shown here is derived from an EMBL/GenBank/DDBJ whole genome shotgun (WGS) entry which is preliminary data.</text>
</comment>
<reference evidence="1 2" key="1">
    <citation type="submission" date="2014-09" db="EMBL/GenBank/DDBJ databases">
        <authorList>
            <person name="McGinnis J.M."/>
            <person name="Wolfgang W.J."/>
        </authorList>
    </citation>
    <scope>NUCLEOTIDE SEQUENCE [LARGE SCALE GENOMIC DNA]</scope>
    <source>
        <strain evidence="1 2">HAMBI 3106</strain>
    </source>
</reference>
<protein>
    <recommendedName>
        <fullName evidence="3">50S ribosomal protein L34</fullName>
    </recommendedName>
</protein>
<name>A0A099FDE2_9RHOB</name>
<dbReference type="Proteomes" id="UP000029917">
    <property type="component" value="Unassembled WGS sequence"/>
</dbReference>
<dbReference type="Pfam" id="PF02620">
    <property type="entry name" value="YceD"/>
    <property type="match status" value="1"/>
</dbReference>
<dbReference type="InterPro" id="IPR003772">
    <property type="entry name" value="YceD"/>
</dbReference>
<evidence type="ECO:0008006" key="3">
    <source>
        <dbReference type="Google" id="ProtNLM"/>
    </source>
</evidence>
<organism evidence="1 2">
    <name type="scientific">Paracoccus sphaerophysae</name>
    <dbReference type="NCBI Taxonomy" id="690417"/>
    <lineage>
        <taxon>Bacteria</taxon>
        <taxon>Pseudomonadati</taxon>
        <taxon>Pseudomonadota</taxon>
        <taxon>Alphaproteobacteria</taxon>
        <taxon>Rhodobacterales</taxon>
        <taxon>Paracoccaceae</taxon>
        <taxon>Paracoccus</taxon>
    </lineage>
</organism>
<dbReference type="STRING" id="690417.IC63_05465"/>
<reference evidence="1 2" key="2">
    <citation type="submission" date="2014-10" db="EMBL/GenBank/DDBJ databases">
        <title>Paracoccus sanguinis sp. nov., isolated from clinical specimens of New York State patients.</title>
        <authorList>
            <person name="Mingle L.A."/>
            <person name="Cole J.A."/>
            <person name="Lapierre P."/>
            <person name="Musser K.A."/>
        </authorList>
    </citation>
    <scope>NUCLEOTIDE SEQUENCE [LARGE SCALE GENOMIC DNA]</scope>
    <source>
        <strain evidence="1 2">HAMBI 3106</strain>
    </source>
</reference>